<organism evidence="5">
    <name type="scientific">Chloropicon laureae</name>
    <dbReference type="NCBI Taxonomy" id="464258"/>
    <lineage>
        <taxon>Eukaryota</taxon>
        <taxon>Viridiplantae</taxon>
        <taxon>Chlorophyta</taxon>
        <taxon>Chloropicophyceae</taxon>
        <taxon>Chloropicales</taxon>
        <taxon>Chloropicaceae</taxon>
        <taxon>Chloropicon</taxon>
    </lineage>
</organism>
<keyword evidence="1" id="KW-0808">Transferase</keyword>
<evidence type="ECO:0000313" key="5">
    <source>
        <dbReference type="EMBL" id="CAE0007377.1"/>
    </source>
</evidence>
<dbReference type="Pfam" id="PF00583">
    <property type="entry name" value="Acetyltransf_1"/>
    <property type="match status" value="1"/>
</dbReference>
<dbReference type="PANTHER" id="PTHR45896:SF1">
    <property type="entry name" value="N-ALPHA-ACETYLTRANSFERASE 30"/>
    <property type="match status" value="1"/>
</dbReference>
<sequence>MANGGANANGSSCECCSGCSTSGAGAGEITFRTYSAEEDLLALMSLVDKELSEPYSIFTYRYFVYNWPQLCFLAFERVGTEEHCVGALVCKADLHKQVLRGYVAMLVVERRLRKRGIGKEMVKMAIERMIAEGCAEVVLEAEVSNKAALNLYSKLGFIRDKRLYKYYLTGTDAYRLKLSISNAHLSLAHRDGIA</sequence>
<dbReference type="InterPro" id="IPR044542">
    <property type="entry name" value="NAA30-like"/>
</dbReference>
<dbReference type="PANTHER" id="PTHR45896">
    <property type="entry name" value="N-ALPHA-ACETYLTRANSFERASE 30"/>
    <property type="match status" value="1"/>
</dbReference>
<comment type="similarity">
    <text evidence="3">Belongs to the acetyltransferase family. MAK3 subfamily.</text>
</comment>
<protein>
    <recommendedName>
        <fullName evidence="4">N-acetyltransferase domain-containing protein</fullName>
    </recommendedName>
</protein>
<dbReference type="GO" id="GO:0031417">
    <property type="term" value="C:NatC complex"/>
    <property type="evidence" value="ECO:0007669"/>
    <property type="project" value="TreeGrafter"/>
</dbReference>
<dbReference type="InterPro" id="IPR000182">
    <property type="entry name" value="GNAT_dom"/>
</dbReference>
<accession>A0A7S2YUE1</accession>
<evidence type="ECO:0000256" key="1">
    <source>
        <dbReference type="ARBA" id="ARBA00022679"/>
    </source>
</evidence>
<dbReference type="AlphaFoldDB" id="A0A7S2YUE1"/>
<dbReference type="GO" id="GO:0004596">
    <property type="term" value="F:protein-N-terminal amino-acid acetyltransferase activity"/>
    <property type="evidence" value="ECO:0007669"/>
    <property type="project" value="InterPro"/>
</dbReference>
<dbReference type="CDD" id="cd04301">
    <property type="entry name" value="NAT_SF"/>
    <property type="match status" value="1"/>
</dbReference>
<keyword evidence="2" id="KW-0012">Acyltransferase</keyword>
<evidence type="ECO:0000256" key="2">
    <source>
        <dbReference type="ARBA" id="ARBA00023315"/>
    </source>
</evidence>
<dbReference type="Gene3D" id="3.40.630.30">
    <property type="match status" value="1"/>
</dbReference>
<feature type="domain" description="N-acetyltransferase" evidence="4">
    <location>
        <begin position="29"/>
        <end position="181"/>
    </location>
</feature>
<dbReference type="InterPro" id="IPR016181">
    <property type="entry name" value="Acyl_CoA_acyltransferase"/>
</dbReference>
<proteinExistence type="inferred from homology"/>
<dbReference type="PROSITE" id="PS51186">
    <property type="entry name" value="GNAT"/>
    <property type="match status" value="1"/>
</dbReference>
<evidence type="ECO:0000256" key="3">
    <source>
        <dbReference type="ARBA" id="ARBA00024025"/>
    </source>
</evidence>
<evidence type="ECO:0000259" key="4">
    <source>
        <dbReference type="PROSITE" id="PS51186"/>
    </source>
</evidence>
<reference evidence="5" key="1">
    <citation type="submission" date="2021-01" db="EMBL/GenBank/DDBJ databases">
        <authorList>
            <person name="Corre E."/>
            <person name="Pelletier E."/>
            <person name="Niang G."/>
            <person name="Scheremetjew M."/>
            <person name="Finn R."/>
            <person name="Kale V."/>
            <person name="Holt S."/>
            <person name="Cochrane G."/>
            <person name="Meng A."/>
            <person name="Brown T."/>
            <person name="Cohen L."/>
        </authorList>
    </citation>
    <scope>NUCLEOTIDE SEQUENCE</scope>
    <source>
        <strain evidence="5">RCC856</strain>
    </source>
</reference>
<gene>
    <name evidence="5" type="ORF">CLAU1311_LOCUS365</name>
</gene>
<name>A0A7S2YUE1_9CHLO</name>
<dbReference type="SUPFAM" id="SSF55729">
    <property type="entry name" value="Acyl-CoA N-acyltransferases (Nat)"/>
    <property type="match status" value="1"/>
</dbReference>
<dbReference type="EMBL" id="HBHU01000586">
    <property type="protein sequence ID" value="CAE0007377.1"/>
    <property type="molecule type" value="Transcribed_RNA"/>
</dbReference>